<evidence type="ECO:0000259" key="1">
    <source>
        <dbReference type="PROSITE" id="PS51819"/>
    </source>
</evidence>
<accession>A0ABS0CG28</accession>
<dbReference type="PROSITE" id="PS51819">
    <property type="entry name" value="VOC"/>
    <property type="match status" value="1"/>
</dbReference>
<comment type="caution">
    <text evidence="2">The sequence shown here is derived from an EMBL/GenBank/DDBJ whole genome shotgun (WGS) entry which is preliminary data.</text>
</comment>
<keyword evidence="3" id="KW-1185">Reference proteome</keyword>
<dbReference type="EMBL" id="JADLRE010000022">
    <property type="protein sequence ID" value="MBF6228452.1"/>
    <property type="molecule type" value="Genomic_DNA"/>
</dbReference>
<dbReference type="Gene3D" id="3.10.180.10">
    <property type="entry name" value="2,3-Dihydroxybiphenyl 1,2-Dioxygenase, domain 1"/>
    <property type="match status" value="1"/>
</dbReference>
<dbReference type="InterPro" id="IPR037523">
    <property type="entry name" value="VOC_core"/>
</dbReference>
<dbReference type="RefSeq" id="WP_195035356.1">
    <property type="nucleotide sequence ID" value="NZ_JADLRE010000022.1"/>
</dbReference>
<dbReference type="SUPFAM" id="SSF54593">
    <property type="entry name" value="Glyoxalase/Bleomycin resistance protein/Dihydroxybiphenyl dioxygenase"/>
    <property type="match status" value="1"/>
</dbReference>
<dbReference type="Pfam" id="PF18029">
    <property type="entry name" value="Glyoxalase_6"/>
    <property type="match status" value="1"/>
</dbReference>
<organism evidence="2 3">
    <name type="scientific">Nocardia abscessus</name>
    <dbReference type="NCBI Taxonomy" id="120957"/>
    <lineage>
        <taxon>Bacteria</taxon>
        <taxon>Bacillati</taxon>
        <taxon>Actinomycetota</taxon>
        <taxon>Actinomycetes</taxon>
        <taxon>Mycobacteriales</taxon>
        <taxon>Nocardiaceae</taxon>
        <taxon>Nocardia</taxon>
    </lineage>
</organism>
<sequence>MTTPAIGSLLLSSTDPARLRDWYAAVFAPKVDRTPGEPGYDVLDFGGFYLMIDSRDDVGAANPEPGRMILNVDVDDARAIAARIDDLGGRWLAEFDDRDGSLFATAIDPDGNYVQLIQLSPQHRAAMTERG</sequence>
<gene>
    <name evidence="2" type="ORF">IU470_25515</name>
</gene>
<proteinExistence type="predicted"/>
<dbReference type="InterPro" id="IPR029068">
    <property type="entry name" value="Glyas_Bleomycin-R_OHBP_Dase"/>
</dbReference>
<reference evidence="2 3" key="1">
    <citation type="submission" date="2020-10" db="EMBL/GenBank/DDBJ databases">
        <title>Identification of Nocardia species via Next-generation sequencing and recognition of intraspecies genetic diversity.</title>
        <authorList>
            <person name="Li P."/>
            <person name="Li P."/>
            <person name="Lu B."/>
        </authorList>
    </citation>
    <scope>NUCLEOTIDE SEQUENCE [LARGE SCALE GENOMIC DNA]</scope>
    <source>
        <strain evidence="2 3">N-11</strain>
    </source>
</reference>
<evidence type="ECO:0000313" key="3">
    <source>
        <dbReference type="Proteomes" id="UP000807309"/>
    </source>
</evidence>
<name>A0ABS0CG28_9NOCA</name>
<dbReference type="InterPro" id="IPR041581">
    <property type="entry name" value="Glyoxalase_6"/>
</dbReference>
<feature type="domain" description="VOC" evidence="1">
    <location>
        <begin position="5"/>
        <end position="119"/>
    </location>
</feature>
<protein>
    <submittedName>
        <fullName evidence="2">VOC family protein</fullName>
    </submittedName>
</protein>
<evidence type="ECO:0000313" key="2">
    <source>
        <dbReference type="EMBL" id="MBF6228452.1"/>
    </source>
</evidence>
<dbReference type="Proteomes" id="UP000807309">
    <property type="component" value="Unassembled WGS sequence"/>
</dbReference>